<evidence type="ECO:0000313" key="5">
    <source>
        <dbReference type="Proteomes" id="UP000004217"/>
    </source>
</evidence>
<dbReference type="Pfam" id="PF06094">
    <property type="entry name" value="GGACT"/>
    <property type="match status" value="1"/>
</dbReference>
<comment type="caution">
    <text evidence="4">The sequence shown here is derived from an EMBL/GenBank/DDBJ whole genome shotgun (WGS) entry which is preliminary data.</text>
</comment>
<evidence type="ECO:0000259" key="3">
    <source>
        <dbReference type="Pfam" id="PF06094"/>
    </source>
</evidence>
<proteinExistence type="predicted"/>
<dbReference type="EMBL" id="AGBF01000012">
    <property type="protein sequence ID" value="EGX60606.1"/>
    <property type="molecule type" value="Genomic_DNA"/>
</dbReference>
<dbReference type="InterPro" id="IPR009288">
    <property type="entry name" value="AIG2-like_dom"/>
</dbReference>
<reference evidence="4 5" key="1">
    <citation type="submission" date="2011-08" db="EMBL/GenBank/DDBJ databases">
        <authorList>
            <person name="Lin Y."/>
            <person name="Hao X."/>
            <person name="Johnstone L."/>
            <person name="Miller S.J."/>
            <person name="Wei G."/>
            <person name="Rensing C."/>
        </authorList>
    </citation>
    <scope>NUCLEOTIDE SEQUENCE [LARGE SCALE GENOMIC DNA]</scope>
    <source>
        <strain evidence="4 5">K42</strain>
    </source>
</reference>
<dbReference type="InterPro" id="IPR036568">
    <property type="entry name" value="GGCT-like_sf"/>
</dbReference>
<keyword evidence="1" id="KW-0808">Transferase</keyword>
<feature type="domain" description="Gamma-glutamylcyclotransferase AIG2-like" evidence="3">
    <location>
        <begin position="11"/>
        <end position="111"/>
    </location>
</feature>
<sequence length="146" mass="16021">MDRLAAGPDVLFCYGTLRFGTVLEALLGRIPARVPASLSGWRAAALEGRVYPGLVSAPDVAADGMVLTDLRSREWKILDAFEDDRYELQALTLSSGTRGWAYVWPHGEVRPENWDAVEFEALHLPEYAARCARIAPALAAGRPKPE</sequence>
<dbReference type="SUPFAM" id="SSF110857">
    <property type="entry name" value="Gamma-glutamyl cyclotransferase-like"/>
    <property type="match status" value="1"/>
</dbReference>
<dbReference type="RefSeq" id="WP_007492623.1">
    <property type="nucleotide sequence ID" value="NZ_AGBF01000012.1"/>
</dbReference>
<organism evidence="4 5">
    <name type="scientific">Streptomyces zinciresistens K42</name>
    <dbReference type="NCBI Taxonomy" id="700597"/>
    <lineage>
        <taxon>Bacteria</taxon>
        <taxon>Bacillati</taxon>
        <taxon>Actinomycetota</taxon>
        <taxon>Actinomycetes</taxon>
        <taxon>Kitasatosporales</taxon>
        <taxon>Streptomycetaceae</taxon>
        <taxon>Streptomyces</taxon>
    </lineage>
</organism>
<protein>
    <recommendedName>
        <fullName evidence="2">Putative gamma-glutamylcyclotransferase</fullName>
    </recommendedName>
</protein>
<keyword evidence="5" id="KW-1185">Reference proteome</keyword>
<dbReference type="PANTHER" id="PTHR31544:SF2">
    <property type="entry name" value="AIG2-LIKE PROTEIN D"/>
    <property type="match status" value="1"/>
</dbReference>
<evidence type="ECO:0000256" key="1">
    <source>
        <dbReference type="ARBA" id="ARBA00022679"/>
    </source>
</evidence>
<accession>G2G765</accession>
<name>G2G765_9ACTN</name>
<evidence type="ECO:0000313" key="4">
    <source>
        <dbReference type="EMBL" id="EGX60606.1"/>
    </source>
</evidence>
<dbReference type="OrthoDB" id="4227186at2"/>
<gene>
    <name evidence="4" type="ORF">SZN_06636</name>
</gene>
<dbReference type="InterPro" id="IPR045038">
    <property type="entry name" value="AIG2-like"/>
</dbReference>
<dbReference type="GO" id="GO:0016740">
    <property type="term" value="F:transferase activity"/>
    <property type="evidence" value="ECO:0007669"/>
    <property type="project" value="UniProtKB-KW"/>
</dbReference>
<dbReference type="Proteomes" id="UP000004217">
    <property type="component" value="Unassembled WGS sequence"/>
</dbReference>
<dbReference type="CDD" id="cd06661">
    <property type="entry name" value="GGCT_like"/>
    <property type="match status" value="1"/>
</dbReference>
<dbReference type="AlphaFoldDB" id="G2G765"/>
<dbReference type="InterPro" id="IPR013024">
    <property type="entry name" value="GGCT-like"/>
</dbReference>
<dbReference type="Gene3D" id="3.10.490.10">
    <property type="entry name" value="Gamma-glutamyl cyclotransferase-like"/>
    <property type="match status" value="1"/>
</dbReference>
<dbReference type="PANTHER" id="PTHR31544">
    <property type="entry name" value="AIG2-LIKE PROTEIN D"/>
    <property type="match status" value="1"/>
</dbReference>
<evidence type="ECO:0000256" key="2">
    <source>
        <dbReference type="ARBA" id="ARBA00030602"/>
    </source>
</evidence>